<keyword evidence="5" id="KW-1185">Reference proteome</keyword>
<evidence type="ECO:0000313" key="4">
    <source>
        <dbReference type="EMBL" id="VFT96206.1"/>
    </source>
</evidence>
<feature type="region of interest" description="Disordered" evidence="1">
    <location>
        <begin position="85"/>
        <end position="118"/>
    </location>
</feature>
<dbReference type="Proteomes" id="UP000332933">
    <property type="component" value="Unassembled WGS sequence"/>
</dbReference>
<gene>
    <name evidence="4" type="primary">Aste57867_19495</name>
    <name evidence="3" type="ORF">As57867_019431</name>
    <name evidence="4" type="ORF">ASTE57867_19495</name>
</gene>
<organism evidence="4 5">
    <name type="scientific">Aphanomyces stellatus</name>
    <dbReference type="NCBI Taxonomy" id="120398"/>
    <lineage>
        <taxon>Eukaryota</taxon>
        <taxon>Sar</taxon>
        <taxon>Stramenopiles</taxon>
        <taxon>Oomycota</taxon>
        <taxon>Saprolegniomycetes</taxon>
        <taxon>Saprolegniales</taxon>
        <taxon>Verrucalvaceae</taxon>
        <taxon>Aphanomyces</taxon>
    </lineage>
</organism>
<evidence type="ECO:0000313" key="5">
    <source>
        <dbReference type="Proteomes" id="UP000332933"/>
    </source>
</evidence>
<protein>
    <submittedName>
        <fullName evidence="4">Aste57867_19495 protein</fullName>
    </submittedName>
</protein>
<keyword evidence="2" id="KW-0812">Transmembrane</keyword>
<sequence>MGTLPTKSNSCDAGSSRIRSTSTSQGPSVVKGSTNVATWPTLAPRPPKLPVNATTNLQHTTLNTVVNTIQGHRGMMTPAPLFDGQLLRGHGRGTDVLPASDPSHQHPSHGRRQPHPDVTDATLARQHGRPDVRSSLPLGRSTSTARRWAAASCVVLKLNWRAHAGLGAAAFCRGRVLHVSLLLIVVTALHMLLSWGRFQVLNMLELACVNV</sequence>
<dbReference type="EMBL" id="VJMH01006535">
    <property type="protein sequence ID" value="KAF0689003.1"/>
    <property type="molecule type" value="Genomic_DNA"/>
</dbReference>
<keyword evidence="2" id="KW-1133">Transmembrane helix</keyword>
<feature type="transmembrane region" description="Helical" evidence="2">
    <location>
        <begin position="176"/>
        <end position="196"/>
    </location>
</feature>
<accession>A0A485LDH2</accession>
<dbReference type="AlphaFoldDB" id="A0A485LDH2"/>
<evidence type="ECO:0000313" key="3">
    <source>
        <dbReference type="EMBL" id="KAF0689003.1"/>
    </source>
</evidence>
<keyword evidence="2" id="KW-0472">Membrane</keyword>
<feature type="region of interest" description="Disordered" evidence="1">
    <location>
        <begin position="1"/>
        <end position="54"/>
    </location>
</feature>
<evidence type="ECO:0000256" key="2">
    <source>
        <dbReference type="SAM" id="Phobius"/>
    </source>
</evidence>
<name>A0A485LDH2_9STRA</name>
<proteinExistence type="predicted"/>
<evidence type="ECO:0000256" key="1">
    <source>
        <dbReference type="SAM" id="MobiDB-lite"/>
    </source>
</evidence>
<dbReference type="EMBL" id="CAADRA010006556">
    <property type="protein sequence ID" value="VFT96206.1"/>
    <property type="molecule type" value="Genomic_DNA"/>
</dbReference>
<reference evidence="3" key="2">
    <citation type="submission" date="2019-06" db="EMBL/GenBank/DDBJ databases">
        <title>Genomics analysis of Aphanomyces spp. identifies a new class of oomycete effector associated with host adaptation.</title>
        <authorList>
            <person name="Gaulin E."/>
        </authorList>
    </citation>
    <scope>NUCLEOTIDE SEQUENCE</scope>
    <source>
        <strain evidence="3">CBS 578.67</strain>
    </source>
</reference>
<feature type="compositionally biased region" description="Polar residues" evidence="1">
    <location>
        <begin position="1"/>
        <end position="38"/>
    </location>
</feature>
<reference evidence="4 5" key="1">
    <citation type="submission" date="2019-03" db="EMBL/GenBank/DDBJ databases">
        <authorList>
            <person name="Gaulin E."/>
            <person name="Dumas B."/>
        </authorList>
    </citation>
    <scope>NUCLEOTIDE SEQUENCE [LARGE SCALE GENOMIC DNA]</scope>
    <source>
        <strain evidence="4">CBS 568.67</strain>
    </source>
</reference>